<dbReference type="EMBL" id="FNBD01000041">
    <property type="protein sequence ID" value="SDF59155.1"/>
    <property type="molecule type" value="Genomic_DNA"/>
</dbReference>
<gene>
    <name evidence="1" type="ORF">SAMN04487992_1414</name>
</gene>
<evidence type="ECO:0000313" key="1">
    <source>
        <dbReference type="EMBL" id="SDF59155.1"/>
    </source>
</evidence>
<dbReference type="RefSeq" id="WP_074539647.1">
    <property type="nucleotide sequence ID" value="NZ_FNBD01000041.1"/>
</dbReference>
<protein>
    <submittedName>
        <fullName evidence="1">Uncharacterized protein</fullName>
    </submittedName>
</protein>
<keyword evidence="2" id="KW-1185">Reference proteome</keyword>
<accession>A0A1G7MBU2</accession>
<proteinExistence type="predicted"/>
<dbReference type="Proteomes" id="UP000182114">
    <property type="component" value="Unassembled WGS sequence"/>
</dbReference>
<sequence>MKNEKKLSSEGLLEEIKALSKHKLTLFESNPQNREKDMLLVPLESYKEAMDLILYLLKTCIMSLQAEYTSDKYIGAPELCTSEVLKLITQLMPYEEMELLDAVHAMMKPMN</sequence>
<evidence type="ECO:0000313" key="2">
    <source>
        <dbReference type="Proteomes" id="UP000182114"/>
    </source>
</evidence>
<organism evidence="1 2">
    <name type="scientific">Cellulophaga baltica</name>
    <dbReference type="NCBI Taxonomy" id="76594"/>
    <lineage>
        <taxon>Bacteria</taxon>
        <taxon>Pseudomonadati</taxon>
        <taxon>Bacteroidota</taxon>
        <taxon>Flavobacteriia</taxon>
        <taxon>Flavobacteriales</taxon>
        <taxon>Flavobacteriaceae</taxon>
        <taxon>Cellulophaga</taxon>
    </lineage>
</organism>
<reference evidence="2" key="1">
    <citation type="submission" date="2016-10" db="EMBL/GenBank/DDBJ databases">
        <authorList>
            <person name="Varghese N."/>
            <person name="Submissions S."/>
        </authorList>
    </citation>
    <scope>NUCLEOTIDE SEQUENCE [LARGE SCALE GENOMIC DNA]</scope>
    <source>
        <strain evidence="2">DSM 24729</strain>
    </source>
</reference>
<dbReference type="AlphaFoldDB" id="A0A1G7MBU2"/>
<name>A0A1G7MBU2_9FLAO</name>